<dbReference type="GO" id="GO:0004672">
    <property type="term" value="F:protein kinase activity"/>
    <property type="evidence" value="ECO:0007669"/>
    <property type="project" value="InterPro"/>
</dbReference>
<dbReference type="Gene3D" id="1.10.510.10">
    <property type="entry name" value="Transferase(Phosphotransferase) domain 1"/>
    <property type="match status" value="1"/>
</dbReference>
<dbReference type="SUPFAM" id="SSF56112">
    <property type="entry name" value="Protein kinase-like (PK-like)"/>
    <property type="match status" value="1"/>
</dbReference>
<evidence type="ECO:0000313" key="2">
    <source>
        <dbReference type="EMBL" id="KAK9283758.1"/>
    </source>
</evidence>
<dbReference type="GO" id="GO:0007165">
    <property type="term" value="P:signal transduction"/>
    <property type="evidence" value="ECO:0007669"/>
    <property type="project" value="TreeGrafter"/>
</dbReference>
<reference evidence="2 3" key="1">
    <citation type="journal article" date="2024" name="Plant J.">
        <title>Genome sequences and population genomics reveal climatic adaptation and genomic divergence between two closely related sweetgum species.</title>
        <authorList>
            <person name="Xu W.Q."/>
            <person name="Ren C.Q."/>
            <person name="Zhang X.Y."/>
            <person name="Comes H.P."/>
            <person name="Liu X.H."/>
            <person name="Li Y.G."/>
            <person name="Kettle C.J."/>
            <person name="Jalonen R."/>
            <person name="Gaisberger H."/>
            <person name="Ma Y.Z."/>
            <person name="Qiu Y.X."/>
        </authorList>
    </citation>
    <scope>NUCLEOTIDE SEQUENCE [LARGE SCALE GENOMIC DNA]</scope>
    <source>
        <strain evidence="2">Hangzhou</strain>
    </source>
</reference>
<dbReference type="GO" id="GO:0005524">
    <property type="term" value="F:ATP binding"/>
    <property type="evidence" value="ECO:0007669"/>
    <property type="project" value="InterPro"/>
</dbReference>
<dbReference type="Pfam" id="PF00069">
    <property type="entry name" value="Pkinase"/>
    <property type="match status" value="1"/>
</dbReference>
<evidence type="ECO:0000313" key="3">
    <source>
        <dbReference type="Proteomes" id="UP001415857"/>
    </source>
</evidence>
<dbReference type="Proteomes" id="UP001415857">
    <property type="component" value="Unassembled WGS sequence"/>
</dbReference>
<dbReference type="InterPro" id="IPR011009">
    <property type="entry name" value="Kinase-like_dom_sf"/>
</dbReference>
<feature type="domain" description="Protein kinase" evidence="1">
    <location>
        <begin position="1"/>
        <end position="187"/>
    </location>
</feature>
<organism evidence="2 3">
    <name type="scientific">Liquidambar formosana</name>
    <name type="common">Formosan gum</name>
    <dbReference type="NCBI Taxonomy" id="63359"/>
    <lineage>
        <taxon>Eukaryota</taxon>
        <taxon>Viridiplantae</taxon>
        <taxon>Streptophyta</taxon>
        <taxon>Embryophyta</taxon>
        <taxon>Tracheophyta</taxon>
        <taxon>Spermatophyta</taxon>
        <taxon>Magnoliopsida</taxon>
        <taxon>eudicotyledons</taxon>
        <taxon>Gunneridae</taxon>
        <taxon>Pentapetalae</taxon>
        <taxon>Saxifragales</taxon>
        <taxon>Altingiaceae</taxon>
        <taxon>Liquidambar</taxon>
    </lineage>
</organism>
<dbReference type="AlphaFoldDB" id="A0AAP0RS74"/>
<dbReference type="PANTHER" id="PTHR48011:SF7">
    <property type="entry name" value="F10K1.14 PROTEIN"/>
    <property type="match status" value="1"/>
</dbReference>
<keyword evidence="3" id="KW-1185">Reference proteome</keyword>
<comment type="caution">
    <text evidence="2">The sequence shown here is derived from an EMBL/GenBank/DDBJ whole genome shotgun (WGS) entry which is preliminary data.</text>
</comment>
<dbReference type="PROSITE" id="PS50011">
    <property type="entry name" value="PROTEIN_KINASE_DOM"/>
    <property type="match status" value="1"/>
</dbReference>
<evidence type="ECO:0000259" key="1">
    <source>
        <dbReference type="PROSITE" id="PS50011"/>
    </source>
</evidence>
<dbReference type="EMBL" id="JBBPBK010000006">
    <property type="protein sequence ID" value="KAK9283758.1"/>
    <property type="molecule type" value="Genomic_DNA"/>
</dbReference>
<dbReference type="SMART" id="SM00220">
    <property type="entry name" value="S_TKc"/>
    <property type="match status" value="1"/>
</dbReference>
<gene>
    <name evidence="2" type="ORF">L1049_012009</name>
</gene>
<dbReference type="InterPro" id="IPR000719">
    <property type="entry name" value="Prot_kinase_dom"/>
</dbReference>
<dbReference type="PANTHER" id="PTHR48011">
    <property type="entry name" value="CCR4-NOT TRANSCRIPTIONAL COMPLEX SUBUNIT CAF120-RELATED"/>
    <property type="match status" value="1"/>
</dbReference>
<name>A0AAP0RS74_LIQFO</name>
<protein>
    <recommendedName>
        <fullName evidence="1">Protein kinase domain-containing protein</fullName>
    </recommendedName>
</protein>
<sequence length="238" mass="26951">MEYMPHGTIADLASHSVDKCTDVDERVVGSYTWCILTALKYIHSRGIVHCDVKGKNVLAGPKPGFAKLADFGSAKRVSGYANPEEHRTALMPRGTPLWMAPEVVRRERQGPESDVWSLGCTVIEMVTGKPAWEYSGAQAMLRVGFSNELPEFPTQLSELGRDFLEKCLRRDWRERWSCDLLLQHPFVSSNSVEVAESSPRSVFDRTAWEISEDVRYNSDYSSHDLSVENYFQSTRDLL</sequence>
<proteinExistence type="predicted"/>
<dbReference type="InterPro" id="IPR052751">
    <property type="entry name" value="Plant_MAPKKK"/>
</dbReference>
<accession>A0AAP0RS74</accession>